<feature type="site" description="Transition state stabilizer" evidence="8">
    <location>
        <position position="38"/>
    </location>
</feature>
<comment type="caution">
    <text evidence="8">Lacks conserved residue(s) required for the propagation of feature annotation.</text>
</comment>
<dbReference type="InterPro" id="IPR020555">
    <property type="entry name" value="MECDP_synthase_CS"/>
</dbReference>
<evidence type="ECO:0000256" key="1">
    <source>
        <dbReference type="ARBA" id="ARBA00000200"/>
    </source>
</evidence>
<keyword evidence="6 8" id="KW-0414">Isoprene biosynthesis</keyword>
<name>A0A077DEM8_9BURK</name>
<feature type="binding site" evidence="8">
    <location>
        <begin position="65"/>
        <end position="69"/>
    </location>
    <ligand>
        <name>4-CDP-2-C-methyl-D-erythritol 2-phosphate</name>
        <dbReference type="ChEBI" id="CHEBI:57919"/>
    </ligand>
</feature>
<keyword evidence="11" id="KW-0808">Transferase</keyword>
<evidence type="ECO:0000256" key="4">
    <source>
        <dbReference type="ARBA" id="ARBA00012579"/>
    </source>
</evidence>
<dbReference type="FunFam" id="3.30.1330.50:FF:000001">
    <property type="entry name" value="2-C-methyl-D-erythritol 2,4-cyclodiphosphate synthase"/>
    <property type="match status" value="1"/>
</dbReference>
<dbReference type="SUPFAM" id="SSF69765">
    <property type="entry name" value="IpsF-like"/>
    <property type="match status" value="1"/>
</dbReference>
<dbReference type="PROSITE" id="PS01350">
    <property type="entry name" value="ISPF"/>
    <property type="match status" value="1"/>
</dbReference>
<keyword evidence="7 8" id="KW-0456">Lyase</keyword>
<evidence type="ECO:0000313" key="11">
    <source>
        <dbReference type="EMBL" id="AIL33189.1"/>
    </source>
</evidence>
<protein>
    <recommendedName>
        <fullName evidence="4 8">2-C-methyl-D-erythritol 2,4-cyclodiphosphate synthase</fullName>
        <shortName evidence="8">MECDP-synthase</shortName>
        <shortName evidence="8">MECPP-synthase</shortName>
        <shortName evidence="8">MECPS</shortName>
        <ecNumber evidence="4 8">4.6.1.12</ecNumber>
    </recommendedName>
</protein>
<dbReference type="InterPro" id="IPR036571">
    <property type="entry name" value="MECDP_synthase_sf"/>
</dbReference>
<dbReference type="EC" id="4.6.1.12" evidence="4 8"/>
<dbReference type="Pfam" id="PF02542">
    <property type="entry name" value="YgbB"/>
    <property type="match status" value="1"/>
</dbReference>
<dbReference type="CDD" id="cd00554">
    <property type="entry name" value="MECDP_synthase"/>
    <property type="match status" value="1"/>
</dbReference>
<feature type="binding site" evidence="8">
    <location>
        <position position="12"/>
    </location>
    <ligand>
        <name>a divalent metal cation</name>
        <dbReference type="ChEBI" id="CHEBI:60240"/>
    </ligand>
</feature>
<dbReference type="Gene3D" id="3.30.1330.50">
    <property type="entry name" value="2-C-methyl-D-erythritol 2,4-cyclodiphosphate synthase"/>
    <property type="match status" value="1"/>
</dbReference>
<evidence type="ECO:0000313" key="12">
    <source>
        <dbReference type="Proteomes" id="UP000028945"/>
    </source>
</evidence>
<dbReference type="HAMAP" id="MF_00107">
    <property type="entry name" value="IspF"/>
    <property type="match status" value="1"/>
</dbReference>
<feature type="binding site" evidence="8">
    <location>
        <begin position="38"/>
        <end position="39"/>
    </location>
    <ligand>
        <name>4-CDP-2-C-methyl-D-erythritol 2-phosphate</name>
        <dbReference type="ChEBI" id="CHEBI:57919"/>
    </ligand>
</feature>
<dbReference type="RefSeq" id="WP_038500897.1">
    <property type="nucleotide sequence ID" value="NZ_AFWK01000096.1"/>
</dbReference>
<feature type="binding site" evidence="8">
    <location>
        <begin position="104"/>
        <end position="110"/>
    </location>
    <ligand>
        <name>4-CDP-2-C-methyl-D-erythritol 2-phosphate</name>
        <dbReference type="ChEBI" id="CHEBI:57919"/>
    </ligand>
</feature>
<dbReference type="GO" id="GO:0008685">
    <property type="term" value="F:2-C-methyl-D-erythritol 2,4-cyclodiphosphate synthase activity"/>
    <property type="evidence" value="ECO:0007669"/>
    <property type="project" value="UniProtKB-UniRule"/>
</dbReference>
<dbReference type="UniPathway" id="UPA00056">
    <property type="reaction ID" value="UER00095"/>
</dbReference>
<dbReference type="STRING" id="1072685.IX83_07690"/>
<dbReference type="InterPro" id="IPR003526">
    <property type="entry name" value="MECDP_synthase"/>
</dbReference>
<feature type="binding site" evidence="8">
    <location>
        <position position="46"/>
    </location>
    <ligand>
        <name>a divalent metal cation</name>
        <dbReference type="ChEBI" id="CHEBI:60240"/>
    </ligand>
</feature>
<dbReference type="GO" id="GO:0016114">
    <property type="term" value="P:terpenoid biosynthetic process"/>
    <property type="evidence" value="ECO:0007669"/>
    <property type="project" value="InterPro"/>
</dbReference>
<dbReference type="GO" id="GO:0046872">
    <property type="term" value="F:metal ion binding"/>
    <property type="evidence" value="ECO:0007669"/>
    <property type="project" value="UniProtKB-KW"/>
</dbReference>
<feature type="binding site" evidence="8">
    <location>
        <position position="14"/>
    </location>
    <ligand>
        <name>a divalent metal cation</name>
        <dbReference type="ChEBI" id="CHEBI:60240"/>
    </ligand>
</feature>
<evidence type="ECO:0000256" key="5">
    <source>
        <dbReference type="ARBA" id="ARBA00022723"/>
    </source>
</evidence>
<comment type="pathway">
    <text evidence="2 8">Isoprenoid biosynthesis; isopentenyl diphosphate biosynthesis via DXP pathway; isopentenyl diphosphate from 1-deoxy-D-xylulose 5-phosphate: step 4/6.</text>
</comment>
<comment type="subunit">
    <text evidence="8">Homotrimer.</text>
</comment>
<sequence length="161" mass="17379">MSIPFRIGQGFDVHALVPDRKLILGGVHIPHHLGLKGHSDADALLHSLTDALLGAVGLGDIGTHFPDTDALYKDADSRQLLKKAYEKVKSLGWQIVNIDATIHAEKPKMLPHTPQMKKNICNDLGLSADQVNIKAKTNEKLGYLGQEQGIAANAVVLLAKV</sequence>
<dbReference type="EMBL" id="CP009238">
    <property type="protein sequence ID" value="AIL33189.1"/>
    <property type="molecule type" value="Genomic_DNA"/>
</dbReference>
<keyword evidence="12" id="KW-1185">Reference proteome</keyword>
<comment type="function">
    <text evidence="8">Involved in the biosynthesis of isopentenyl diphosphate (IPP) and dimethylallyl diphosphate (DMAPP), two major building blocks of isoprenoid compounds. Catalyzes the conversion of 4-diphosphocytidyl-2-C-methyl-D-erythritol 2-phosphate (CDP-ME2P) to 2-C-methyl-D-erythritol 2,4-cyclodiphosphate (ME-CPP) with a corresponding release of cytidine 5-monophosphate (CMP).</text>
</comment>
<dbReference type="OrthoDB" id="9804336at2"/>
<dbReference type="AlphaFoldDB" id="A0A077DEM8"/>
<dbReference type="PANTHER" id="PTHR43181:SF1">
    <property type="entry name" value="2-C-METHYL-D-ERYTHRITOL 2,4-CYCLODIPHOSPHATE SYNTHASE, CHLOROPLASTIC"/>
    <property type="match status" value="1"/>
</dbReference>
<feature type="domain" description="2-C-methyl-D-erythritol 2,4-cyclodiphosphate synthase" evidence="10">
    <location>
        <begin position="5"/>
        <end position="158"/>
    </location>
</feature>
<evidence type="ECO:0000256" key="8">
    <source>
        <dbReference type="HAMAP-Rule" id="MF_00107"/>
    </source>
</evidence>
<evidence type="ECO:0000256" key="9">
    <source>
        <dbReference type="RuleBase" id="RU004395"/>
    </source>
</evidence>
<dbReference type="Proteomes" id="UP000028945">
    <property type="component" value="Chromosome"/>
</dbReference>
<comment type="catalytic activity">
    <reaction evidence="1 8 9">
        <text>4-CDP-2-C-methyl-D-erythritol 2-phosphate = 2-C-methyl-D-erythritol 2,4-cyclic diphosphate + CMP</text>
        <dbReference type="Rhea" id="RHEA:23864"/>
        <dbReference type="ChEBI" id="CHEBI:57919"/>
        <dbReference type="ChEBI" id="CHEBI:58483"/>
        <dbReference type="ChEBI" id="CHEBI:60377"/>
        <dbReference type="EC" id="4.6.1.12"/>
    </reaction>
</comment>
<evidence type="ECO:0000256" key="3">
    <source>
        <dbReference type="ARBA" id="ARBA00008480"/>
    </source>
</evidence>
<feature type="binding site" evidence="8">
    <location>
        <begin position="12"/>
        <end position="14"/>
    </location>
    <ligand>
        <name>4-CDP-2-C-methyl-D-erythritol 2-phosphate</name>
        <dbReference type="ChEBI" id="CHEBI:57919"/>
    </ligand>
</feature>
<keyword evidence="5 8" id="KW-0479">Metal-binding</keyword>
<feature type="binding site" evidence="8">
    <location>
        <begin position="60"/>
        <end position="62"/>
    </location>
    <ligand>
        <name>4-CDP-2-C-methyl-D-erythritol 2-phosphate</name>
        <dbReference type="ChEBI" id="CHEBI:57919"/>
    </ligand>
</feature>
<comment type="similarity">
    <text evidence="3 8 9">Belongs to the IspF family.</text>
</comment>
<dbReference type="NCBIfam" id="TIGR00151">
    <property type="entry name" value="ispF"/>
    <property type="match status" value="1"/>
</dbReference>
<gene>
    <name evidence="8" type="primary">ispF</name>
    <name evidence="11" type="ORF">IX83_07690</name>
</gene>
<reference evidence="11 12" key="1">
    <citation type="journal article" date="2014" name="BMC Genomics">
        <title>A genomic perspective on a new bacterial genus and species from the Alcaligenaceae family, Basilea psittacipulmonis.</title>
        <authorList>
            <person name="Whiteson K.L."/>
            <person name="Hernandez D."/>
            <person name="Lazarevic V."/>
            <person name="Gaia N."/>
            <person name="Farinelli L."/>
            <person name="Francois P."/>
            <person name="Pilo P."/>
            <person name="Frey J."/>
            <person name="Schrenzel J."/>
        </authorList>
    </citation>
    <scope>NUCLEOTIDE SEQUENCE [LARGE SCALE GENOMIC DNA]</scope>
    <source>
        <strain evidence="11 12">DSM 24701</strain>
    </source>
</reference>
<proteinExistence type="inferred from homology"/>
<dbReference type="KEGG" id="bpsi:IX83_07690"/>
<dbReference type="PANTHER" id="PTHR43181">
    <property type="entry name" value="2-C-METHYL-D-ERYTHRITOL 2,4-CYCLODIPHOSPHATE SYNTHASE, CHLOROPLASTIC"/>
    <property type="match status" value="1"/>
</dbReference>
<organism evidence="11 12">
    <name type="scientific">Basilea psittacipulmonis DSM 24701</name>
    <dbReference type="NCBI Taxonomy" id="1072685"/>
    <lineage>
        <taxon>Bacteria</taxon>
        <taxon>Pseudomonadati</taxon>
        <taxon>Pseudomonadota</taxon>
        <taxon>Betaproteobacteria</taxon>
        <taxon>Burkholderiales</taxon>
        <taxon>Alcaligenaceae</taxon>
        <taxon>Basilea</taxon>
    </lineage>
</organism>
<comment type="cofactor">
    <cofactor evidence="8">
        <name>a divalent metal cation</name>
        <dbReference type="ChEBI" id="CHEBI:60240"/>
    </cofactor>
    <text evidence="8">Binds 1 divalent metal cation per subunit.</text>
</comment>
<accession>A0A077DEM8</accession>
<dbReference type="GO" id="GO:0016779">
    <property type="term" value="F:nucleotidyltransferase activity"/>
    <property type="evidence" value="ECO:0007669"/>
    <property type="project" value="UniProtKB-KW"/>
</dbReference>
<dbReference type="GO" id="GO:0019288">
    <property type="term" value="P:isopentenyl diphosphate biosynthetic process, methylerythritol 4-phosphate pathway"/>
    <property type="evidence" value="ECO:0007669"/>
    <property type="project" value="UniProtKB-UniRule"/>
</dbReference>
<keyword evidence="11" id="KW-0548">Nucleotidyltransferase</keyword>
<evidence type="ECO:0000259" key="10">
    <source>
        <dbReference type="Pfam" id="PF02542"/>
    </source>
</evidence>
<dbReference type="HOGENOM" id="CLU_084630_2_0_4"/>
<evidence type="ECO:0000256" key="7">
    <source>
        <dbReference type="ARBA" id="ARBA00023239"/>
    </source>
</evidence>
<dbReference type="eggNOG" id="COG0245">
    <property type="taxonomic scope" value="Bacteria"/>
</dbReference>
<evidence type="ECO:0000256" key="2">
    <source>
        <dbReference type="ARBA" id="ARBA00004709"/>
    </source>
</evidence>
<evidence type="ECO:0000256" key="6">
    <source>
        <dbReference type="ARBA" id="ARBA00023229"/>
    </source>
</evidence>
<feature type="site" description="Transition state stabilizer" evidence="8">
    <location>
        <position position="137"/>
    </location>
</feature>